<name>A0ABC8QS94_9AQUA</name>
<dbReference type="Pfam" id="PF24663">
    <property type="entry name" value="DUF7651"/>
    <property type="match status" value="2"/>
</dbReference>
<keyword evidence="6" id="KW-1185">Reference proteome</keyword>
<keyword evidence="2" id="KW-0804">Transcription</keyword>
<evidence type="ECO:0000313" key="6">
    <source>
        <dbReference type="Proteomes" id="UP001642360"/>
    </source>
</evidence>
<protein>
    <recommendedName>
        <fullName evidence="4">DUF7651 domain-containing protein</fullName>
    </recommendedName>
</protein>
<evidence type="ECO:0000259" key="4">
    <source>
        <dbReference type="Pfam" id="PF24663"/>
    </source>
</evidence>
<keyword evidence="3" id="KW-0472">Membrane</keyword>
<feature type="domain" description="DUF7651" evidence="4">
    <location>
        <begin position="70"/>
        <end position="242"/>
    </location>
</feature>
<gene>
    <name evidence="5" type="ORF">ILEXP_LOCUS2035</name>
</gene>
<accession>A0ABC8QS94</accession>
<dbReference type="EMBL" id="CAUOFW020000692">
    <property type="protein sequence ID" value="CAK9135101.1"/>
    <property type="molecule type" value="Genomic_DNA"/>
</dbReference>
<reference evidence="5 6" key="1">
    <citation type="submission" date="2024-02" db="EMBL/GenBank/DDBJ databases">
        <authorList>
            <person name="Vignale AGUSTIN F."/>
            <person name="Sosa J E."/>
            <person name="Modenutti C."/>
        </authorList>
    </citation>
    <scope>NUCLEOTIDE SEQUENCE [LARGE SCALE GENOMIC DNA]</scope>
</reference>
<evidence type="ECO:0000256" key="3">
    <source>
        <dbReference type="SAM" id="Phobius"/>
    </source>
</evidence>
<feature type="transmembrane region" description="Helical" evidence="3">
    <location>
        <begin position="261"/>
        <end position="283"/>
    </location>
</feature>
<evidence type="ECO:0000256" key="1">
    <source>
        <dbReference type="ARBA" id="ARBA00023015"/>
    </source>
</evidence>
<dbReference type="PANTHER" id="PTHR22597">
    <property type="entry name" value="POLYCOMB GROUP PROTEIN"/>
    <property type="match status" value="1"/>
</dbReference>
<evidence type="ECO:0000313" key="5">
    <source>
        <dbReference type="EMBL" id="CAK9135101.1"/>
    </source>
</evidence>
<keyword evidence="3" id="KW-0812">Transmembrane</keyword>
<comment type="caution">
    <text evidence="5">The sequence shown here is derived from an EMBL/GenBank/DDBJ whole genome shotgun (WGS) entry which is preliminary data.</text>
</comment>
<dbReference type="AlphaFoldDB" id="A0ABC8QS94"/>
<feature type="domain" description="DUF7651" evidence="4">
    <location>
        <begin position="286"/>
        <end position="327"/>
    </location>
</feature>
<keyword evidence="1" id="KW-0805">Transcription regulation</keyword>
<dbReference type="PANTHER" id="PTHR22597:SF22">
    <property type="entry name" value="POLYCOMB GROUP PROTEIN EMBRYONIC FLOWER 2-RELATED"/>
    <property type="match status" value="1"/>
</dbReference>
<organism evidence="5 6">
    <name type="scientific">Ilex paraguariensis</name>
    <name type="common">yerba mate</name>
    <dbReference type="NCBI Taxonomy" id="185542"/>
    <lineage>
        <taxon>Eukaryota</taxon>
        <taxon>Viridiplantae</taxon>
        <taxon>Streptophyta</taxon>
        <taxon>Embryophyta</taxon>
        <taxon>Tracheophyta</taxon>
        <taxon>Spermatophyta</taxon>
        <taxon>Magnoliopsida</taxon>
        <taxon>eudicotyledons</taxon>
        <taxon>Gunneridae</taxon>
        <taxon>Pentapetalae</taxon>
        <taxon>asterids</taxon>
        <taxon>campanulids</taxon>
        <taxon>Aquifoliales</taxon>
        <taxon>Aquifoliaceae</taxon>
        <taxon>Ilex</taxon>
    </lineage>
</organism>
<proteinExistence type="predicted"/>
<sequence>MPGIPLVARETTYSRSADQMCRQDSRVHLSAEEEIAAEESLSIYCKPVELYNILQRRANRNPLFLQRCLNYKIQAKHKKRIQMTISLSVTVNDGCQDQSLFPLYILLARPVSNVPVAENSAVYHFNRACTLTSCNGFEGMNRAQAKFILPEINKLSVEVKSGSLALLLVSCDEITNSSCGIDLTQGHMDNSFPSNVGGHCLLGKIPMELLFLSWERSPNLSLGERAEMLSTVDMHSCFVKEKPYLQTISSMSRMNEIEKCLWILVWDLFTFFFFPPLFCYYCLDFLLQSSFLDEGKCISFQVPYNSCTLSTPKQLQVIISGEEVGAKERSPYNLYSYNEIPTSSLSHIIRLRTGNVIFNYRYYDNKLQRTEDQFGGRQFLSKHMCQ</sequence>
<dbReference type="GO" id="GO:0005634">
    <property type="term" value="C:nucleus"/>
    <property type="evidence" value="ECO:0007669"/>
    <property type="project" value="UniProtKB-ARBA"/>
</dbReference>
<keyword evidence="3" id="KW-1133">Transmembrane helix</keyword>
<dbReference type="Proteomes" id="UP001642360">
    <property type="component" value="Unassembled WGS sequence"/>
</dbReference>
<dbReference type="InterPro" id="IPR056068">
    <property type="entry name" value="EMF2-like_DUF7651"/>
</dbReference>
<evidence type="ECO:0000256" key="2">
    <source>
        <dbReference type="ARBA" id="ARBA00023163"/>
    </source>
</evidence>